<organism evidence="1 2">
    <name type="scientific">Fraserbacteria sp. (strain RBG_16_55_9)</name>
    <dbReference type="NCBI Taxonomy" id="1817864"/>
    <lineage>
        <taxon>Bacteria</taxon>
        <taxon>Candidatus Fraseribacteriota</taxon>
    </lineage>
</organism>
<gene>
    <name evidence="1" type="ORF">A2Z21_02130</name>
</gene>
<accession>A0A1F5V1C5</accession>
<dbReference type="AlphaFoldDB" id="A0A1F5V1C5"/>
<proteinExistence type="predicted"/>
<evidence type="ECO:0000313" key="1">
    <source>
        <dbReference type="EMBL" id="OGF57217.1"/>
    </source>
</evidence>
<dbReference type="EMBL" id="MFGX01000016">
    <property type="protein sequence ID" value="OGF57217.1"/>
    <property type="molecule type" value="Genomic_DNA"/>
</dbReference>
<name>A0A1F5V1C5_FRAXR</name>
<comment type="caution">
    <text evidence="1">The sequence shown here is derived from an EMBL/GenBank/DDBJ whole genome shotgun (WGS) entry which is preliminary data.</text>
</comment>
<dbReference type="SUPFAM" id="SSF160246">
    <property type="entry name" value="EspE N-terminal domain-like"/>
    <property type="match status" value="1"/>
</dbReference>
<dbReference type="InterPro" id="IPR037257">
    <property type="entry name" value="T2SS_E_N_sf"/>
</dbReference>
<protein>
    <submittedName>
        <fullName evidence="1">Uncharacterized protein</fullName>
    </submittedName>
</protein>
<evidence type="ECO:0000313" key="2">
    <source>
        <dbReference type="Proteomes" id="UP000179157"/>
    </source>
</evidence>
<sequence length="106" mass="12510">MLITIYYTKDDQYLMDLIEKKAYRERKSKSAVILTILESYFQREKRLGEILVAAGKVTHEQVEEAIKIQEKEKHKRRLAQILVQEGFVEEKDVQRALLVQDKSEAK</sequence>
<dbReference type="Proteomes" id="UP000179157">
    <property type="component" value="Unassembled WGS sequence"/>
</dbReference>
<reference evidence="1 2" key="1">
    <citation type="journal article" date="2016" name="Nat. Commun.">
        <title>Thousands of microbial genomes shed light on interconnected biogeochemical processes in an aquifer system.</title>
        <authorList>
            <person name="Anantharaman K."/>
            <person name="Brown C.T."/>
            <person name="Hug L.A."/>
            <person name="Sharon I."/>
            <person name="Castelle C.J."/>
            <person name="Probst A.J."/>
            <person name="Thomas B.C."/>
            <person name="Singh A."/>
            <person name="Wilkins M.J."/>
            <person name="Karaoz U."/>
            <person name="Brodie E.L."/>
            <person name="Williams K.H."/>
            <person name="Hubbard S.S."/>
            <person name="Banfield J.F."/>
        </authorList>
    </citation>
    <scope>NUCLEOTIDE SEQUENCE [LARGE SCALE GENOMIC DNA]</scope>
    <source>
        <strain evidence="2">RBG_16_55_9</strain>
    </source>
</reference>
<dbReference type="STRING" id="1817864.A2Z21_02130"/>